<dbReference type="GO" id="GO:0022857">
    <property type="term" value="F:transmembrane transporter activity"/>
    <property type="evidence" value="ECO:0007669"/>
    <property type="project" value="InterPro"/>
</dbReference>
<dbReference type="Gene3D" id="2.40.50.100">
    <property type="match status" value="1"/>
</dbReference>
<name>A0A916VJF9_9GAMM</name>
<dbReference type="GO" id="GO:0016020">
    <property type="term" value="C:membrane"/>
    <property type="evidence" value="ECO:0007669"/>
    <property type="project" value="InterPro"/>
</dbReference>
<keyword evidence="5" id="KW-0472">Membrane</keyword>
<comment type="subcellular location">
    <subcellularLocation>
        <location evidence="1">Cell envelope</location>
    </subcellularLocation>
</comment>
<dbReference type="InterPro" id="IPR006143">
    <property type="entry name" value="RND_pump_MFP"/>
</dbReference>
<feature type="domain" description="YknX-like C-terminal permuted SH3-like" evidence="6">
    <location>
        <begin position="355"/>
        <end position="416"/>
    </location>
</feature>
<gene>
    <name evidence="7" type="primary">ybjY</name>
    <name evidence="7" type="ORF">GCM10011403_23470</name>
</gene>
<evidence type="ECO:0000313" key="8">
    <source>
        <dbReference type="Proteomes" id="UP000627715"/>
    </source>
</evidence>
<evidence type="ECO:0000256" key="5">
    <source>
        <dbReference type="SAM" id="Phobius"/>
    </source>
</evidence>
<protein>
    <submittedName>
        <fullName evidence="7">ABC transporter permease</fullName>
    </submittedName>
</protein>
<evidence type="ECO:0000256" key="4">
    <source>
        <dbReference type="SAM" id="Coils"/>
    </source>
</evidence>
<dbReference type="GO" id="GO:0030313">
    <property type="term" value="C:cell envelope"/>
    <property type="evidence" value="ECO:0007669"/>
    <property type="project" value="UniProtKB-SubCell"/>
</dbReference>
<dbReference type="NCBIfam" id="TIGR01730">
    <property type="entry name" value="RND_mfp"/>
    <property type="match status" value="1"/>
</dbReference>
<evidence type="ECO:0000313" key="7">
    <source>
        <dbReference type="EMBL" id="GFZ79653.1"/>
    </source>
</evidence>
<dbReference type="PANTHER" id="PTHR32347">
    <property type="entry name" value="EFFLUX SYSTEM COMPONENT YKNX-RELATED"/>
    <property type="match status" value="1"/>
</dbReference>
<evidence type="ECO:0000256" key="1">
    <source>
        <dbReference type="ARBA" id="ARBA00004196"/>
    </source>
</evidence>
<dbReference type="PANTHER" id="PTHR32347:SF14">
    <property type="entry name" value="EFFLUX SYSTEM COMPONENT YKNX-RELATED"/>
    <property type="match status" value="1"/>
</dbReference>
<dbReference type="Gene3D" id="1.10.287.470">
    <property type="entry name" value="Helix hairpin bin"/>
    <property type="match status" value="1"/>
</dbReference>
<keyword evidence="5" id="KW-1133">Transmembrane helix</keyword>
<dbReference type="Gene3D" id="2.40.30.170">
    <property type="match status" value="1"/>
</dbReference>
<evidence type="ECO:0000259" key="6">
    <source>
        <dbReference type="Pfam" id="PF25989"/>
    </source>
</evidence>
<dbReference type="RefSeq" id="WP_068810061.1">
    <property type="nucleotide sequence ID" value="NZ_BMIY01000010.1"/>
</dbReference>
<feature type="coiled-coil region" evidence="4">
    <location>
        <begin position="155"/>
        <end position="206"/>
    </location>
</feature>
<dbReference type="InterPro" id="IPR050465">
    <property type="entry name" value="UPF0194_transport"/>
</dbReference>
<dbReference type="Pfam" id="PF25989">
    <property type="entry name" value="YknX_C"/>
    <property type="match status" value="1"/>
</dbReference>
<keyword evidence="3 4" id="KW-0175">Coiled coil</keyword>
<comment type="similarity">
    <text evidence="2">Belongs to the membrane fusion protein (MFP) (TC 8.A.1) family.</text>
</comment>
<reference evidence="7" key="1">
    <citation type="journal article" date="2014" name="Int. J. Syst. Evol. Microbiol.">
        <title>Complete genome sequence of Corynebacterium casei LMG S-19264T (=DSM 44701T), isolated from a smear-ripened cheese.</title>
        <authorList>
            <consortium name="US DOE Joint Genome Institute (JGI-PGF)"/>
            <person name="Walter F."/>
            <person name="Albersmeier A."/>
            <person name="Kalinowski J."/>
            <person name="Ruckert C."/>
        </authorList>
    </citation>
    <scope>NUCLEOTIDE SEQUENCE</scope>
    <source>
        <strain evidence="7">CGMCC 1.15425</strain>
    </source>
</reference>
<sequence length="425" mass="46960">MKIADTSAQDTVLTVQPDRKKRYAVITVVALSLITVLWWAVPTFSRWGQAQDSMSLDQIRVATVTRESFIRDVTVPGRVVAAVSPVLYASDDGVITFSVAAGDTVKSGEELASIDSPELDNRLLQEESRLNSMRVELERQQITTQQQQLVNLKAMDDAAIRLNAAQRELTRAEQAFERGALSAVDLERARDDLETAQVLHRHAEMDAELDKERQSFEVQTRELSVEQQSLIVEDLKRQVANLTLLSPASGIVGNLLVEQKSSVSRNQPVMSVVDLSAFEVEVQIPESYVADLAIGMEAEIQLPQENLTATLVAISPEIVNNQVTGRLRFPESSPDTLRQNQRLTTRILLEQRENVLTLPRGQFIESGSGRFVYIIENGLAHRRPITMGATSLSHVEIIDGVQEGERVIVSSTDAVSGAEAILINN</sequence>
<accession>A0A916VJF9</accession>
<dbReference type="EMBL" id="BMIY01000010">
    <property type="protein sequence ID" value="GFZ79653.1"/>
    <property type="molecule type" value="Genomic_DNA"/>
</dbReference>
<dbReference type="OrthoDB" id="9806939at2"/>
<dbReference type="AlphaFoldDB" id="A0A916VJF9"/>
<keyword evidence="5" id="KW-0812">Transmembrane</keyword>
<keyword evidence="8" id="KW-1185">Reference proteome</keyword>
<dbReference type="Proteomes" id="UP000627715">
    <property type="component" value="Unassembled WGS sequence"/>
</dbReference>
<comment type="caution">
    <text evidence="7">The sequence shown here is derived from an EMBL/GenBank/DDBJ whole genome shotgun (WGS) entry which is preliminary data.</text>
</comment>
<evidence type="ECO:0000256" key="3">
    <source>
        <dbReference type="ARBA" id="ARBA00023054"/>
    </source>
</evidence>
<feature type="transmembrane region" description="Helical" evidence="5">
    <location>
        <begin position="23"/>
        <end position="41"/>
    </location>
</feature>
<dbReference type="Gene3D" id="2.40.420.20">
    <property type="match status" value="1"/>
</dbReference>
<evidence type="ECO:0000256" key="2">
    <source>
        <dbReference type="ARBA" id="ARBA00009477"/>
    </source>
</evidence>
<dbReference type="InterPro" id="IPR058637">
    <property type="entry name" value="YknX-like_C"/>
</dbReference>
<reference evidence="7" key="2">
    <citation type="submission" date="2020-09" db="EMBL/GenBank/DDBJ databases">
        <authorList>
            <person name="Sun Q."/>
            <person name="Zhou Y."/>
        </authorList>
    </citation>
    <scope>NUCLEOTIDE SEQUENCE</scope>
    <source>
        <strain evidence="7">CGMCC 1.15425</strain>
    </source>
</reference>
<proteinExistence type="inferred from homology"/>
<organism evidence="7 8">
    <name type="scientific">Pseudohongiella nitratireducens</name>
    <dbReference type="NCBI Taxonomy" id="1768907"/>
    <lineage>
        <taxon>Bacteria</taxon>
        <taxon>Pseudomonadati</taxon>
        <taxon>Pseudomonadota</taxon>
        <taxon>Gammaproteobacteria</taxon>
        <taxon>Pseudomonadales</taxon>
        <taxon>Pseudohongiellaceae</taxon>
        <taxon>Pseudohongiella</taxon>
    </lineage>
</organism>